<accession>A0A183Q263</accession>
<reference evidence="1 2" key="1">
    <citation type="submission" date="2018-11" db="EMBL/GenBank/DDBJ databases">
        <authorList>
            <consortium name="Pathogen Informatics"/>
        </authorList>
    </citation>
    <scope>NUCLEOTIDE SEQUENCE [LARGE SCALE GENOMIC DNA]</scope>
    <source>
        <strain>Denwood</strain>
        <strain evidence="2">Zambia</strain>
    </source>
</reference>
<dbReference type="Gene3D" id="2.40.50.140">
    <property type="entry name" value="Nucleic acid-binding proteins"/>
    <property type="match status" value="1"/>
</dbReference>
<keyword evidence="2" id="KW-1185">Reference proteome</keyword>
<protein>
    <submittedName>
        <fullName evidence="1">Uncharacterized protein</fullName>
    </submittedName>
</protein>
<name>A0A183Q263_9TREM</name>
<dbReference type="Proteomes" id="UP000269396">
    <property type="component" value="Unassembled WGS sequence"/>
</dbReference>
<dbReference type="AlphaFoldDB" id="A0A183Q263"/>
<dbReference type="InterPro" id="IPR012340">
    <property type="entry name" value="NA-bd_OB-fold"/>
</dbReference>
<evidence type="ECO:0000313" key="1">
    <source>
        <dbReference type="EMBL" id="VDP83184.1"/>
    </source>
</evidence>
<evidence type="ECO:0000313" key="2">
    <source>
        <dbReference type="Proteomes" id="UP000269396"/>
    </source>
</evidence>
<sequence>MLLCASYTEKSSSLLKVQPIHLSNKQNPILGERFVFHSLVDNSKSSSSSLSFREPDKLLSSKTKLWEQLCPDLSTSINQYIQWRDWRLGSICGNKWIIVSDDVPPGSTVR</sequence>
<organism evidence="1 2">
    <name type="scientific">Schistosoma mattheei</name>
    <dbReference type="NCBI Taxonomy" id="31246"/>
    <lineage>
        <taxon>Eukaryota</taxon>
        <taxon>Metazoa</taxon>
        <taxon>Spiralia</taxon>
        <taxon>Lophotrochozoa</taxon>
        <taxon>Platyhelminthes</taxon>
        <taxon>Trematoda</taxon>
        <taxon>Digenea</taxon>
        <taxon>Strigeidida</taxon>
        <taxon>Schistosomatoidea</taxon>
        <taxon>Schistosomatidae</taxon>
        <taxon>Schistosoma</taxon>
    </lineage>
</organism>
<proteinExistence type="predicted"/>
<gene>
    <name evidence="1" type="ORF">SMTD_LOCUS20700</name>
</gene>
<dbReference type="EMBL" id="UZAL01045155">
    <property type="protein sequence ID" value="VDP83184.1"/>
    <property type="molecule type" value="Genomic_DNA"/>
</dbReference>